<protein>
    <recommendedName>
        <fullName evidence="4">Ubiquitin-like protease family profile domain-containing protein</fullName>
    </recommendedName>
</protein>
<keyword evidence="6" id="KW-1185">Reference proteome</keyword>
<evidence type="ECO:0000256" key="3">
    <source>
        <dbReference type="ARBA" id="ARBA00022801"/>
    </source>
</evidence>
<dbReference type="Pfam" id="PF02902">
    <property type="entry name" value="Peptidase_C48"/>
    <property type="match status" value="1"/>
</dbReference>
<dbReference type="AlphaFoldDB" id="A0A9Q3BME1"/>
<dbReference type="PROSITE" id="PS50600">
    <property type="entry name" value="ULP_PROTEASE"/>
    <property type="match status" value="1"/>
</dbReference>
<dbReference type="GO" id="GO:0019783">
    <property type="term" value="F:ubiquitin-like protein peptidase activity"/>
    <property type="evidence" value="ECO:0007669"/>
    <property type="project" value="UniProtKB-ARBA"/>
</dbReference>
<feature type="domain" description="Ubiquitin-like protease family profile" evidence="4">
    <location>
        <begin position="738"/>
        <end position="900"/>
    </location>
</feature>
<dbReference type="InterPro" id="IPR003653">
    <property type="entry name" value="Peptidase_C48_C"/>
</dbReference>
<gene>
    <name evidence="5" type="ORF">O181_007226</name>
</gene>
<evidence type="ECO:0000256" key="2">
    <source>
        <dbReference type="ARBA" id="ARBA00022670"/>
    </source>
</evidence>
<name>A0A9Q3BME1_9BASI</name>
<dbReference type="SUPFAM" id="SSF54001">
    <property type="entry name" value="Cysteine proteinases"/>
    <property type="match status" value="1"/>
</dbReference>
<dbReference type="Gene3D" id="3.40.395.10">
    <property type="entry name" value="Adenoviral Proteinase, Chain A"/>
    <property type="match status" value="1"/>
</dbReference>
<keyword evidence="3" id="KW-0378">Hydrolase</keyword>
<reference evidence="5" key="1">
    <citation type="submission" date="2021-03" db="EMBL/GenBank/DDBJ databases">
        <title>Draft genome sequence of rust myrtle Austropuccinia psidii MF-1, a brazilian biotype.</title>
        <authorList>
            <person name="Quecine M.C."/>
            <person name="Pachon D.M.R."/>
            <person name="Bonatelli M.L."/>
            <person name="Correr F.H."/>
            <person name="Franceschini L.M."/>
            <person name="Leite T.F."/>
            <person name="Margarido G.R.A."/>
            <person name="Almeida C.A."/>
            <person name="Ferrarezi J.A."/>
            <person name="Labate C.A."/>
        </authorList>
    </citation>
    <scope>NUCLEOTIDE SEQUENCE</scope>
    <source>
        <strain evidence="5">MF-1</strain>
    </source>
</reference>
<dbReference type="EMBL" id="AVOT02001604">
    <property type="protein sequence ID" value="MBW0467511.1"/>
    <property type="molecule type" value="Genomic_DNA"/>
</dbReference>
<sequence length="997" mass="115220">MCVVDICKNVFKETNDNKLKRNIVYHLKNENSTFRKLLINTEMHDNNNDSLISENESINSCKMGVTLQKYNYTSIHFTNFNRIILDDICKKLKMKLSHSNRMSIYRKGQKMFNISCNRSDITGIIEPMAITQNKGLNNIDTKQLKGKINENINCDSVNDVLNGIDRLNGNKINFASSIIKSNNDIPAIISFNETTIVTPDKSLSDVTAGKFTHSTPNNVKTNDNDNDCIFNITVELNSTNYYTDRTSNVTPVKKNKNKYSKVSTPLKNILSKRTPTKLRGTLPLNTINWYDKSNNDNINSCSGFVSLPKFNKIDVYEVRSVNNTCVLASKNVNFGKNHWIVYMYCKFPGCKTFKFKCVPEENNTIVHVYSSSWDYYHNTNYGLTSYVKGVQRNLYREQLLETKAFTFQSENKKNASKRQMLDSGNMQDVKSEDVIRKIRSEALMAGDYAQGDLEDLLVMYSDKDINYLGHVGLPAYFHVYSVEQLHLLKSLDSNKPITGYLDATDFIEKCVPFIPLWTPVVNYKLKNGVDIRLSNATVESWFKTIKVDIFQGSLRQKCGRFLRTMRERVQIVCKQVDCKIRKKRMTRPICNSMKKHTNIAKKIKLENSDDNCIDAVQQWSKKEKPSKHLKSKSFRPFKTESLKTQIPVGDVVCVLDSPSQSPKHSRCSMNNTIIKSSSTPFNQTTIGCTPEKELYDNGLPKDLMYYQKMVLPDGTLKNDYIVGLYGYIYEEKKCDVLTDLDFREFDTLSENQWLSNFVIDICLATYLVKIGSPNVKILSTNTVHLLMMKRDYGEEYDEKIKVSNNNIILMPWRDNDNHWILIVINVDSKMFTIMDPLNKNERIKMIRFREVHRVLSSNFIYIDGNKLPRMSINNNMFENVPEQTDGSNCGVFILYYAFTIMNKKCFDSTFDPVTYRTFLKKYLLENSEDMTNVCLYCGWNSNKHRPDIGKATTDWVCCESCFRWVAQQCIFKDKNKTLNFDIVEFKCLLCKGQRVNY</sequence>
<evidence type="ECO:0000313" key="5">
    <source>
        <dbReference type="EMBL" id="MBW0467511.1"/>
    </source>
</evidence>
<evidence type="ECO:0000313" key="6">
    <source>
        <dbReference type="Proteomes" id="UP000765509"/>
    </source>
</evidence>
<comment type="caution">
    <text evidence="5">The sequence shown here is derived from an EMBL/GenBank/DDBJ whole genome shotgun (WGS) entry which is preliminary data.</text>
</comment>
<organism evidence="5 6">
    <name type="scientific">Austropuccinia psidii MF-1</name>
    <dbReference type="NCBI Taxonomy" id="1389203"/>
    <lineage>
        <taxon>Eukaryota</taxon>
        <taxon>Fungi</taxon>
        <taxon>Dikarya</taxon>
        <taxon>Basidiomycota</taxon>
        <taxon>Pucciniomycotina</taxon>
        <taxon>Pucciniomycetes</taxon>
        <taxon>Pucciniales</taxon>
        <taxon>Sphaerophragmiaceae</taxon>
        <taxon>Austropuccinia</taxon>
    </lineage>
</organism>
<dbReference type="GO" id="GO:0008234">
    <property type="term" value="F:cysteine-type peptidase activity"/>
    <property type="evidence" value="ECO:0007669"/>
    <property type="project" value="InterPro"/>
</dbReference>
<comment type="similarity">
    <text evidence="1">Belongs to the peptidase C48 family.</text>
</comment>
<evidence type="ECO:0000256" key="1">
    <source>
        <dbReference type="ARBA" id="ARBA00005234"/>
    </source>
</evidence>
<dbReference type="OrthoDB" id="1939479at2759"/>
<dbReference type="GO" id="GO:0006508">
    <property type="term" value="P:proteolysis"/>
    <property type="evidence" value="ECO:0007669"/>
    <property type="project" value="UniProtKB-KW"/>
</dbReference>
<evidence type="ECO:0000259" key="4">
    <source>
        <dbReference type="PROSITE" id="PS50600"/>
    </source>
</evidence>
<dbReference type="Proteomes" id="UP000765509">
    <property type="component" value="Unassembled WGS sequence"/>
</dbReference>
<dbReference type="InterPro" id="IPR038765">
    <property type="entry name" value="Papain-like_cys_pep_sf"/>
</dbReference>
<accession>A0A9Q3BME1</accession>
<keyword evidence="2" id="KW-0645">Protease</keyword>
<proteinExistence type="inferred from homology"/>